<keyword evidence="11" id="KW-1185">Reference proteome</keyword>
<dbReference type="PROSITE" id="PS00676">
    <property type="entry name" value="SIGMA54_INTERACT_2"/>
    <property type="match status" value="1"/>
</dbReference>
<evidence type="ECO:0000256" key="2">
    <source>
        <dbReference type="ARBA" id="ARBA00022840"/>
    </source>
</evidence>
<proteinExistence type="predicted"/>
<dbReference type="PANTHER" id="PTHR32071">
    <property type="entry name" value="TRANSCRIPTIONAL REGULATORY PROTEIN"/>
    <property type="match status" value="1"/>
</dbReference>
<feature type="compositionally biased region" description="Pro residues" evidence="7">
    <location>
        <begin position="392"/>
        <end position="404"/>
    </location>
</feature>
<evidence type="ECO:0000256" key="6">
    <source>
        <dbReference type="PROSITE-ProRule" id="PRU00169"/>
    </source>
</evidence>
<dbReference type="InterPro" id="IPR003593">
    <property type="entry name" value="AAA+_ATPase"/>
</dbReference>
<dbReference type="Pfam" id="PF25601">
    <property type="entry name" value="AAA_lid_14"/>
    <property type="match status" value="1"/>
</dbReference>
<dbReference type="SUPFAM" id="SSF52172">
    <property type="entry name" value="CheY-like"/>
    <property type="match status" value="1"/>
</dbReference>
<dbReference type="InterPro" id="IPR027417">
    <property type="entry name" value="P-loop_NTPase"/>
</dbReference>
<evidence type="ECO:0000256" key="5">
    <source>
        <dbReference type="ARBA" id="ARBA00023163"/>
    </source>
</evidence>
<dbReference type="RefSeq" id="WP_169247151.1">
    <property type="nucleotide sequence ID" value="NZ_SPMZ01000004.1"/>
</dbReference>
<feature type="domain" description="Sigma-54 factor interaction" evidence="8">
    <location>
        <begin position="135"/>
        <end position="368"/>
    </location>
</feature>
<keyword evidence="1" id="KW-0547">Nucleotide-binding</keyword>
<dbReference type="PANTHER" id="PTHR32071:SF100">
    <property type="entry name" value="RESPONSE REGULATOR PROTEIN PILR"/>
    <property type="match status" value="1"/>
</dbReference>
<dbReference type="InterPro" id="IPR002078">
    <property type="entry name" value="Sigma_54_int"/>
</dbReference>
<sequence>MDACNALIVDDEADIRELIEMTLLPLGVTCHPAADLGEAYALLKNHAFGFCITDLRLPDGSGLELVAHIQRHYPNLPVAVITAHGNVESAVEALKLGAFDFVSKPFELAVLRNMVATALRLSRSEDHLDANRPILLGHAAVMENVRQMIAKLARSQAPILISGESGTGKEMAARLIHWSGPRADKPFVPVNCGAIPEHLMESEFFGYKKGSFTGATQDKGGLFQAAQGGTLFLDEVADLPISMQVKLLRAIQERAVRPVGAQTEVATDVRLLSATHKSLAELVKQGAFRQDLFYRLNVIDLRMPSLREHPQDIPELVEAILARLSRQSGLQAPKLAPKLAPTALAALAAYAFPGNIRELENILERAFTLCEDGVIQAGELLLPGEPTSIRPNPEPSPPRTPAPAAPERHEPPRGEFEPRTVPILQPPSGNLEGYLEEIERTAILRALESTRYNKTAAAEKLGISFRALRYRLKKLGLE</sequence>
<dbReference type="Pfam" id="PF00072">
    <property type="entry name" value="Response_reg"/>
    <property type="match status" value="1"/>
</dbReference>
<dbReference type="Pfam" id="PF00158">
    <property type="entry name" value="Sigma54_activat"/>
    <property type="match status" value="1"/>
</dbReference>
<reference evidence="10 11" key="1">
    <citation type="submission" date="2019-03" db="EMBL/GenBank/DDBJ databases">
        <title>Metabolic reconstructions from genomes of highly enriched 'Candidatus Accumulibacter' and 'Candidatus Competibacter' bioreactor populations.</title>
        <authorList>
            <person name="Annavajhala M.K."/>
            <person name="Welles L."/>
            <person name="Abbas B."/>
            <person name="Sorokin D."/>
            <person name="Park H."/>
            <person name="Van Loosdrecht M."/>
            <person name="Chandran K."/>
        </authorList>
    </citation>
    <scope>NUCLEOTIDE SEQUENCE [LARGE SCALE GENOMIC DNA]</scope>
    <source>
        <strain evidence="10 11">SBR_G</strain>
    </source>
</reference>
<evidence type="ECO:0000256" key="4">
    <source>
        <dbReference type="ARBA" id="ARBA00023125"/>
    </source>
</evidence>
<evidence type="ECO:0000256" key="7">
    <source>
        <dbReference type="SAM" id="MobiDB-lite"/>
    </source>
</evidence>
<keyword evidence="4" id="KW-0238">DNA-binding</keyword>
<keyword evidence="6" id="KW-0597">Phosphoprotein</keyword>
<keyword evidence="3" id="KW-0805">Transcription regulation</keyword>
<evidence type="ECO:0000313" key="10">
    <source>
        <dbReference type="EMBL" id="NMQ17892.1"/>
    </source>
</evidence>
<evidence type="ECO:0000259" key="8">
    <source>
        <dbReference type="PROSITE" id="PS50045"/>
    </source>
</evidence>
<dbReference type="Gene3D" id="1.10.8.60">
    <property type="match status" value="1"/>
</dbReference>
<feature type="domain" description="Response regulatory" evidence="9">
    <location>
        <begin position="5"/>
        <end position="119"/>
    </location>
</feature>
<evidence type="ECO:0000313" key="11">
    <source>
        <dbReference type="Proteomes" id="UP000760480"/>
    </source>
</evidence>
<dbReference type="SMART" id="SM00382">
    <property type="entry name" value="AAA"/>
    <property type="match status" value="1"/>
</dbReference>
<dbReference type="CDD" id="cd00009">
    <property type="entry name" value="AAA"/>
    <property type="match status" value="1"/>
</dbReference>
<dbReference type="InterPro" id="IPR058031">
    <property type="entry name" value="AAA_lid_NorR"/>
</dbReference>
<evidence type="ECO:0000259" key="9">
    <source>
        <dbReference type="PROSITE" id="PS50110"/>
    </source>
</evidence>
<dbReference type="SUPFAM" id="SSF52540">
    <property type="entry name" value="P-loop containing nucleoside triphosphate hydrolases"/>
    <property type="match status" value="1"/>
</dbReference>
<dbReference type="PROSITE" id="PS00688">
    <property type="entry name" value="SIGMA54_INTERACT_3"/>
    <property type="match status" value="1"/>
</dbReference>
<dbReference type="PROSITE" id="PS50110">
    <property type="entry name" value="RESPONSE_REGULATORY"/>
    <property type="match status" value="1"/>
</dbReference>
<dbReference type="Gene3D" id="3.40.50.300">
    <property type="entry name" value="P-loop containing nucleotide triphosphate hydrolases"/>
    <property type="match status" value="1"/>
</dbReference>
<dbReference type="Pfam" id="PF02954">
    <property type="entry name" value="HTH_8"/>
    <property type="match status" value="1"/>
</dbReference>
<feature type="modified residue" description="4-aspartylphosphate" evidence="6">
    <location>
        <position position="54"/>
    </location>
</feature>
<evidence type="ECO:0000256" key="3">
    <source>
        <dbReference type="ARBA" id="ARBA00023015"/>
    </source>
</evidence>
<dbReference type="InterPro" id="IPR011006">
    <property type="entry name" value="CheY-like_superfamily"/>
</dbReference>
<evidence type="ECO:0000256" key="1">
    <source>
        <dbReference type="ARBA" id="ARBA00022741"/>
    </source>
</evidence>
<feature type="compositionally biased region" description="Basic and acidic residues" evidence="7">
    <location>
        <begin position="406"/>
        <end position="418"/>
    </location>
</feature>
<dbReference type="InterPro" id="IPR001789">
    <property type="entry name" value="Sig_transdc_resp-reg_receiver"/>
</dbReference>
<keyword evidence="2" id="KW-0067">ATP-binding</keyword>
<dbReference type="InterPro" id="IPR009057">
    <property type="entry name" value="Homeodomain-like_sf"/>
</dbReference>
<dbReference type="Gene3D" id="3.40.50.2300">
    <property type="match status" value="1"/>
</dbReference>
<feature type="region of interest" description="Disordered" evidence="7">
    <location>
        <begin position="383"/>
        <end position="428"/>
    </location>
</feature>
<dbReference type="PROSITE" id="PS50045">
    <property type="entry name" value="SIGMA54_INTERACT_4"/>
    <property type="match status" value="1"/>
</dbReference>
<keyword evidence="5" id="KW-0804">Transcription</keyword>
<name>A0ABX1TEZ6_9GAMM</name>
<dbReference type="SMART" id="SM00448">
    <property type="entry name" value="REC"/>
    <property type="match status" value="1"/>
</dbReference>
<gene>
    <name evidence="10" type="ORF">E4P82_00950</name>
</gene>
<dbReference type="SUPFAM" id="SSF46689">
    <property type="entry name" value="Homeodomain-like"/>
    <property type="match status" value="1"/>
</dbReference>
<organism evidence="10 11">
    <name type="scientific">Candidatus Competibacter phosphatis</name>
    <dbReference type="NCBI Taxonomy" id="221280"/>
    <lineage>
        <taxon>Bacteria</taxon>
        <taxon>Pseudomonadati</taxon>
        <taxon>Pseudomonadota</taxon>
        <taxon>Gammaproteobacteria</taxon>
        <taxon>Candidatus Competibacteraceae</taxon>
        <taxon>Candidatus Competibacter</taxon>
    </lineage>
</organism>
<comment type="caution">
    <text evidence="10">The sequence shown here is derived from an EMBL/GenBank/DDBJ whole genome shotgun (WGS) entry which is preliminary data.</text>
</comment>
<dbReference type="InterPro" id="IPR025943">
    <property type="entry name" value="Sigma_54_int_dom_ATP-bd_2"/>
</dbReference>
<dbReference type="PRINTS" id="PR01590">
    <property type="entry name" value="HTHFIS"/>
</dbReference>
<dbReference type="Gene3D" id="1.10.10.60">
    <property type="entry name" value="Homeodomain-like"/>
    <property type="match status" value="1"/>
</dbReference>
<dbReference type="InterPro" id="IPR002197">
    <property type="entry name" value="HTH_Fis"/>
</dbReference>
<accession>A0ABX1TEZ6</accession>
<dbReference type="InterPro" id="IPR025944">
    <property type="entry name" value="Sigma_54_int_dom_CS"/>
</dbReference>
<dbReference type="Proteomes" id="UP000760480">
    <property type="component" value="Unassembled WGS sequence"/>
</dbReference>
<protein>
    <submittedName>
        <fullName evidence="10">Sigma-54-dependent Fis family transcriptional regulator</fullName>
    </submittedName>
</protein>
<dbReference type="EMBL" id="SPMZ01000004">
    <property type="protein sequence ID" value="NMQ17892.1"/>
    <property type="molecule type" value="Genomic_DNA"/>
</dbReference>